<name>A0A7S0P551_9EUKA</name>
<proteinExistence type="predicted"/>
<dbReference type="EMBL" id="HBER01051308">
    <property type="protein sequence ID" value="CAD8550326.1"/>
    <property type="molecule type" value="Transcribed_RNA"/>
</dbReference>
<sequence length="176" mass="19157">MLSLLTQTIGFASQPPSFAYDGEWCDQFGTYLKVTDAAITGRGAGGFDLMAPPGYTNPTVSGTRHHNGEEVAEYFAQNRDVNSYNPGLFSRFDWTTDHDNKVYMCQSVYDADSTDTATNAETADVNDLDGVGCGGAFPWSALTPKEEGLCRKIVDLPNTPGWSDASRKLYWADASL</sequence>
<reference evidence="1" key="1">
    <citation type="submission" date="2021-01" db="EMBL/GenBank/DDBJ databases">
        <authorList>
            <person name="Corre E."/>
            <person name="Pelletier E."/>
            <person name="Niang G."/>
            <person name="Scheremetjew M."/>
            <person name="Finn R."/>
            <person name="Kale V."/>
            <person name="Holt S."/>
            <person name="Cochrane G."/>
            <person name="Meng A."/>
            <person name="Brown T."/>
            <person name="Cohen L."/>
        </authorList>
    </citation>
    <scope>NUCLEOTIDE SEQUENCE</scope>
    <source>
        <strain evidence="1">RCC1130</strain>
    </source>
</reference>
<dbReference type="AlphaFoldDB" id="A0A7S0P551"/>
<protein>
    <submittedName>
        <fullName evidence="1">Uncharacterized protein</fullName>
    </submittedName>
</protein>
<gene>
    <name evidence="1" type="ORF">CLEP1334_LOCUS25616</name>
</gene>
<evidence type="ECO:0000313" key="1">
    <source>
        <dbReference type="EMBL" id="CAD8550326.1"/>
    </source>
</evidence>
<organism evidence="1">
    <name type="scientific">Calcidiscus leptoporus</name>
    <dbReference type="NCBI Taxonomy" id="127549"/>
    <lineage>
        <taxon>Eukaryota</taxon>
        <taxon>Haptista</taxon>
        <taxon>Haptophyta</taxon>
        <taxon>Prymnesiophyceae</taxon>
        <taxon>Coccolithales</taxon>
        <taxon>Calcidiscaceae</taxon>
        <taxon>Calcidiscus</taxon>
    </lineage>
</organism>
<accession>A0A7S0P551</accession>